<name>A0A8H4QX37_9AGAR</name>
<organism evidence="1 2">
    <name type="scientific">Agrocybe pediades</name>
    <dbReference type="NCBI Taxonomy" id="84607"/>
    <lineage>
        <taxon>Eukaryota</taxon>
        <taxon>Fungi</taxon>
        <taxon>Dikarya</taxon>
        <taxon>Basidiomycota</taxon>
        <taxon>Agaricomycotina</taxon>
        <taxon>Agaricomycetes</taxon>
        <taxon>Agaricomycetidae</taxon>
        <taxon>Agaricales</taxon>
        <taxon>Agaricineae</taxon>
        <taxon>Strophariaceae</taxon>
        <taxon>Agrocybe</taxon>
    </lineage>
</organism>
<protein>
    <submittedName>
        <fullName evidence="1">Uncharacterized protein</fullName>
    </submittedName>
</protein>
<evidence type="ECO:0000313" key="2">
    <source>
        <dbReference type="Proteomes" id="UP000521872"/>
    </source>
</evidence>
<comment type="caution">
    <text evidence="1">The sequence shown here is derived from an EMBL/GenBank/DDBJ whole genome shotgun (WGS) entry which is preliminary data.</text>
</comment>
<gene>
    <name evidence="1" type="ORF">D9613_004939</name>
</gene>
<evidence type="ECO:0000313" key="1">
    <source>
        <dbReference type="EMBL" id="KAF4619144.1"/>
    </source>
</evidence>
<dbReference type="EMBL" id="JAACJL010000016">
    <property type="protein sequence ID" value="KAF4619144.1"/>
    <property type="molecule type" value="Genomic_DNA"/>
</dbReference>
<dbReference type="Proteomes" id="UP000521872">
    <property type="component" value="Unassembled WGS sequence"/>
</dbReference>
<sequence length="339" mass="38752">MGRPSDAILIFQKLARSVRFMAANQRMYIHKMQDLASMLFNKHHYAESATASRTIIELCRQFTDSLATSQRFLVDVFLDHIKHCDCANYLSEALIYSQETLAIAGQQCFKDPAFIEQYSFCFTWPGYLSSDAGYQQTIKQCEDAINIILSLSKDGTIKLNLISVKTLAYLRLGQLNLAAATIIEGYDFAESTTLNELTCFGEVLYVSALVQRASQYSLCLRLFFNGEFNRARQLILEVRRFYEWHAHSRNSWFIDLARALRAEGILECASDRHAEGAAARTRLNELQERLRSTLPGVADQVDVDLNYERNYPAWNRLLEKYPLTCSHWEGGANTEQESD</sequence>
<reference evidence="1 2" key="1">
    <citation type="submission" date="2019-12" db="EMBL/GenBank/DDBJ databases">
        <authorList>
            <person name="Floudas D."/>
            <person name="Bentzer J."/>
            <person name="Ahren D."/>
            <person name="Johansson T."/>
            <person name="Persson P."/>
            <person name="Tunlid A."/>
        </authorList>
    </citation>
    <scope>NUCLEOTIDE SEQUENCE [LARGE SCALE GENOMIC DNA]</scope>
    <source>
        <strain evidence="1 2">CBS 102.39</strain>
    </source>
</reference>
<proteinExistence type="predicted"/>
<accession>A0A8H4QX37</accession>
<keyword evidence="2" id="KW-1185">Reference proteome</keyword>
<dbReference type="AlphaFoldDB" id="A0A8H4QX37"/>